<keyword evidence="4" id="KW-0378">Hydrolase</keyword>
<evidence type="ECO:0000256" key="2">
    <source>
        <dbReference type="ARBA" id="ARBA00005836"/>
    </source>
</evidence>
<dbReference type="InterPro" id="IPR045569">
    <property type="entry name" value="Metalloprtase-TldD/E_C"/>
</dbReference>
<reference evidence="9 10" key="1">
    <citation type="submission" date="2017-10" db="EMBL/GenBank/DDBJ databases">
        <title>Draft genome of two endophytic bacteria isolated from 'guarana' Paullinia cupana (Mart.) Ducke.</title>
        <authorList>
            <person name="Siqueira K.A."/>
            <person name="Liotti R.G."/>
            <person name="Mendes T.A."/>
            <person name="Soares M.A."/>
        </authorList>
    </citation>
    <scope>NUCLEOTIDE SEQUENCE [LARGE SCALE GENOMIC DNA]</scope>
    <source>
        <strain evidence="9 10">342</strain>
    </source>
</reference>
<dbReference type="GO" id="GO:0006508">
    <property type="term" value="P:proteolysis"/>
    <property type="evidence" value="ECO:0007669"/>
    <property type="project" value="UniProtKB-KW"/>
</dbReference>
<dbReference type="GO" id="GO:0008237">
    <property type="term" value="F:metallopeptidase activity"/>
    <property type="evidence" value="ECO:0007669"/>
    <property type="project" value="UniProtKB-KW"/>
</dbReference>
<keyword evidence="10" id="KW-1185">Reference proteome</keyword>
<evidence type="ECO:0000256" key="5">
    <source>
        <dbReference type="ARBA" id="ARBA00023049"/>
    </source>
</evidence>
<dbReference type="GO" id="GO:0005829">
    <property type="term" value="C:cytosol"/>
    <property type="evidence" value="ECO:0007669"/>
    <property type="project" value="TreeGrafter"/>
</dbReference>
<proteinExistence type="inferred from homology"/>
<organism evidence="9 10">
    <name type="scientific">Pantoea coffeiphila</name>
    <dbReference type="NCBI Taxonomy" id="1465635"/>
    <lineage>
        <taxon>Bacteria</taxon>
        <taxon>Pseudomonadati</taxon>
        <taxon>Pseudomonadota</taxon>
        <taxon>Gammaproteobacteria</taxon>
        <taxon>Enterobacterales</taxon>
        <taxon>Erwiniaceae</taxon>
        <taxon>Pantoea</taxon>
    </lineage>
</organism>
<dbReference type="Pfam" id="PF19290">
    <property type="entry name" value="PmbA_TldD_2nd"/>
    <property type="match status" value="1"/>
</dbReference>
<dbReference type="OrthoDB" id="9803213at2"/>
<dbReference type="InterPro" id="IPR036059">
    <property type="entry name" value="TldD/PmbA_sf"/>
</dbReference>
<dbReference type="RefSeq" id="WP_105591629.1">
    <property type="nucleotide sequence ID" value="NZ_PDET01000002.1"/>
</dbReference>
<dbReference type="Pfam" id="PF19289">
    <property type="entry name" value="PmbA_TldD_3rd"/>
    <property type="match status" value="1"/>
</dbReference>
<gene>
    <name evidence="9" type="ORF">CQW29_04540</name>
</gene>
<feature type="domain" description="Metalloprotease TldD/E central" evidence="8">
    <location>
        <begin position="131"/>
        <end position="235"/>
    </location>
</feature>
<evidence type="ECO:0000259" key="6">
    <source>
        <dbReference type="Pfam" id="PF01523"/>
    </source>
</evidence>
<keyword evidence="3 9" id="KW-0645">Protease</keyword>
<feature type="domain" description="Metalloprotease TldD/E N-terminal" evidence="6">
    <location>
        <begin position="36"/>
        <end position="99"/>
    </location>
</feature>
<accession>A0A2S9IGZ5</accession>
<evidence type="ECO:0000256" key="3">
    <source>
        <dbReference type="ARBA" id="ARBA00022670"/>
    </source>
</evidence>
<dbReference type="Gene3D" id="3.30.2290.10">
    <property type="entry name" value="PmbA/TldD superfamily"/>
    <property type="match status" value="1"/>
</dbReference>
<dbReference type="AlphaFoldDB" id="A0A2S9IGZ5"/>
<dbReference type="InterPro" id="IPR051463">
    <property type="entry name" value="Peptidase_U62_metallo"/>
</dbReference>
<dbReference type="PANTHER" id="PTHR30624:SF4">
    <property type="entry name" value="METALLOPROTEASE TLDD"/>
    <property type="match status" value="1"/>
</dbReference>
<dbReference type="InterPro" id="IPR045570">
    <property type="entry name" value="Metalloprtase-TldD/E_cen_dom"/>
</dbReference>
<name>A0A2S9IGZ5_9GAMM</name>
<dbReference type="InterPro" id="IPR025502">
    <property type="entry name" value="TldD"/>
</dbReference>
<evidence type="ECO:0000313" key="9">
    <source>
        <dbReference type="EMBL" id="PRD17047.1"/>
    </source>
</evidence>
<evidence type="ECO:0000313" key="10">
    <source>
        <dbReference type="Proteomes" id="UP000239181"/>
    </source>
</evidence>
<comment type="caution">
    <text evidence="9">The sequence shown here is derived from an EMBL/GenBank/DDBJ whole genome shotgun (WGS) entry which is preliminary data.</text>
</comment>
<evidence type="ECO:0000256" key="1">
    <source>
        <dbReference type="ARBA" id="ARBA00002796"/>
    </source>
</evidence>
<protein>
    <submittedName>
        <fullName evidence="9">Metalloprotease TldD</fullName>
    </submittedName>
</protein>
<evidence type="ECO:0000259" key="8">
    <source>
        <dbReference type="Pfam" id="PF19290"/>
    </source>
</evidence>
<keyword evidence="5 9" id="KW-0482">Metalloprotease</keyword>
<feature type="domain" description="Metalloprotease TldD/E C-terminal" evidence="7">
    <location>
        <begin position="243"/>
        <end position="476"/>
    </location>
</feature>
<dbReference type="EMBL" id="PDET01000002">
    <property type="protein sequence ID" value="PRD17047.1"/>
    <property type="molecule type" value="Genomic_DNA"/>
</dbReference>
<comment type="similarity">
    <text evidence="2">Belongs to the peptidase U62 family.</text>
</comment>
<evidence type="ECO:0000259" key="7">
    <source>
        <dbReference type="Pfam" id="PF19289"/>
    </source>
</evidence>
<dbReference type="InterPro" id="IPR035068">
    <property type="entry name" value="TldD/PmbA_N"/>
</dbReference>
<dbReference type="Proteomes" id="UP000239181">
    <property type="component" value="Unassembled WGS sequence"/>
</dbReference>
<comment type="function">
    <text evidence="1">Probable metalloprotease.</text>
</comment>
<dbReference type="PIRSF" id="PIRSF004919">
    <property type="entry name" value="TldD"/>
    <property type="match status" value="1"/>
</dbReference>
<dbReference type="InterPro" id="IPR002510">
    <property type="entry name" value="Metalloprtase-TldD/E_N"/>
</dbReference>
<dbReference type="SUPFAM" id="SSF111283">
    <property type="entry name" value="Putative modulator of DNA gyrase, PmbA/TldD"/>
    <property type="match status" value="1"/>
</dbReference>
<evidence type="ECO:0000256" key="4">
    <source>
        <dbReference type="ARBA" id="ARBA00022801"/>
    </source>
</evidence>
<dbReference type="PANTHER" id="PTHR30624">
    <property type="entry name" value="UNCHARACTERIZED PROTEIN TLDD AND PMBA"/>
    <property type="match status" value="1"/>
</dbReference>
<dbReference type="Pfam" id="PF01523">
    <property type="entry name" value="PmbA_TldD_1st"/>
    <property type="match status" value="1"/>
</dbReference>
<sequence>MTTTSSLVSVPEAFALKTGDLQRALGVIAQRQVDYADLYFQQRVQESWALNNGIIRPTGFSQDQGVGVRAISEGKTAFSYTNQIHVDALLKAAATVREISRQGQSARVPVALSTASPVATLYPYLNPLHAWNENQKHALLARIDRLARARDPRVKEVSAHLTASWEAITIVGHDGRIASDWRPLVNLSVSVVAEQLGVRESGFSGGGRRLDYGFFADAVVDNWINEAVAMALTNLEAEPAPAGTFSVVLGAGSPGILLHEAIGHGLEGDFNRKGSSAFSQLLGERVAAPGVTIVDDGTLSERRGSLHVDDEGTPTQCTTLIEDGILRGYLQDSLNARLMGVASTGNARRASYASLPLPRMTNTWMRGGQYAEEEIVASVKQGLYATSFGGGQVDISSGKFVFSTTAAWLIENGKITRPIKGATLTGHGPQALLHVSMVGNNPALDDGNIVCSKEGQTLPVSVGQPALRIDRMTVGGSR</sequence>
<dbReference type="NCBIfam" id="NF008006">
    <property type="entry name" value="PRK10735.1"/>
    <property type="match status" value="1"/>
</dbReference>